<evidence type="ECO:0000313" key="1">
    <source>
        <dbReference type="EMBL" id="MDH6199198.1"/>
    </source>
</evidence>
<dbReference type="EMBL" id="JARXVE010000016">
    <property type="protein sequence ID" value="MDH6199198.1"/>
    <property type="molecule type" value="Genomic_DNA"/>
</dbReference>
<reference evidence="1 2" key="1">
    <citation type="submission" date="2023-04" db="EMBL/GenBank/DDBJ databases">
        <title>Forest soil microbial communities from Buena Vista Peninsula, Colon Province, Panama.</title>
        <authorList>
            <person name="Bouskill N."/>
        </authorList>
    </citation>
    <scope>NUCLEOTIDE SEQUENCE [LARGE SCALE GENOMIC DNA]</scope>
    <source>
        <strain evidence="1 2">AC80</strain>
    </source>
</reference>
<comment type="caution">
    <text evidence="1">The sequence shown here is derived from an EMBL/GenBank/DDBJ whole genome shotgun (WGS) entry which is preliminary data.</text>
</comment>
<proteinExistence type="predicted"/>
<protein>
    <submittedName>
        <fullName evidence="1">Uncharacterized protein</fullName>
    </submittedName>
</protein>
<evidence type="ECO:0000313" key="2">
    <source>
        <dbReference type="Proteomes" id="UP001160130"/>
    </source>
</evidence>
<dbReference type="Proteomes" id="UP001160130">
    <property type="component" value="Unassembled WGS sequence"/>
</dbReference>
<accession>A0ABT6L8A8</accession>
<sequence>MPRTALLAPTRIRAQHLIRNGQVPADCEPLTPNYGQFRGRTFDTIYVDPDLWPLSDRLQNNFGPCLFGSAGTFEVLTCAEVRP</sequence>
<name>A0ABT6L8A8_9MYCO</name>
<keyword evidence="2" id="KW-1185">Reference proteome</keyword>
<organism evidence="1 2">
    <name type="scientific">Mycolicibacterium frederiksbergense</name>
    <dbReference type="NCBI Taxonomy" id="117567"/>
    <lineage>
        <taxon>Bacteria</taxon>
        <taxon>Bacillati</taxon>
        <taxon>Actinomycetota</taxon>
        <taxon>Actinomycetes</taxon>
        <taxon>Mycobacteriales</taxon>
        <taxon>Mycobacteriaceae</taxon>
        <taxon>Mycolicibacterium</taxon>
    </lineage>
</organism>
<dbReference type="RefSeq" id="WP_280835750.1">
    <property type="nucleotide sequence ID" value="NZ_JARXVE010000016.1"/>
</dbReference>
<gene>
    <name evidence="1" type="ORF">M2272_005866</name>
</gene>